<feature type="chain" id="PRO_5013068558" evidence="1">
    <location>
        <begin position="23"/>
        <end position="99"/>
    </location>
</feature>
<organism evidence="2 3">
    <name type="scientific">Yoonia rosea</name>
    <dbReference type="NCBI Taxonomy" id="287098"/>
    <lineage>
        <taxon>Bacteria</taxon>
        <taxon>Pseudomonadati</taxon>
        <taxon>Pseudomonadota</taxon>
        <taxon>Alphaproteobacteria</taxon>
        <taxon>Rhodobacterales</taxon>
        <taxon>Paracoccaceae</taxon>
        <taxon>Yoonia</taxon>
    </lineage>
</organism>
<sequence length="99" mass="10534">MTPLKSIALFVAVSVAAGPAFAEVVLNNEKSRLYEADYEAVLAENGIEVGAAVFGSYDASYDVYLTDVDLFPSLLGHYDADYEVALDHAAFGPVVVASR</sequence>
<dbReference type="EMBL" id="FTPR01000004">
    <property type="protein sequence ID" value="SIT91302.1"/>
    <property type="molecule type" value="Genomic_DNA"/>
</dbReference>
<accession>A0A1R3XIQ6</accession>
<reference evidence="3" key="1">
    <citation type="submission" date="2017-01" db="EMBL/GenBank/DDBJ databases">
        <authorList>
            <person name="Varghese N."/>
            <person name="Submissions S."/>
        </authorList>
    </citation>
    <scope>NUCLEOTIDE SEQUENCE [LARGE SCALE GENOMIC DNA]</scope>
    <source>
        <strain evidence="3">DSM 29591</strain>
    </source>
</reference>
<protein>
    <submittedName>
        <fullName evidence="2">Uncharacterized protein</fullName>
    </submittedName>
</protein>
<evidence type="ECO:0000313" key="3">
    <source>
        <dbReference type="Proteomes" id="UP000186997"/>
    </source>
</evidence>
<proteinExistence type="predicted"/>
<dbReference type="AlphaFoldDB" id="A0A1R3XIQ6"/>
<dbReference type="OrthoDB" id="9838441at2"/>
<feature type="signal peptide" evidence="1">
    <location>
        <begin position="1"/>
        <end position="22"/>
    </location>
</feature>
<name>A0A1R3XIQ6_9RHOB</name>
<dbReference type="RefSeq" id="WP_076660980.1">
    <property type="nucleotide sequence ID" value="NZ_FTPR01000004.1"/>
</dbReference>
<keyword evidence="1" id="KW-0732">Signal</keyword>
<dbReference type="STRING" id="287098.SAMN05421665_3313"/>
<gene>
    <name evidence="2" type="ORF">SAMN05421665_3313</name>
</gene>
<dbReference type="Proteomes" id="UP000186997">
    <property type="component" value="Unassembled WGS sequence"/>
</dbReference>
<keyword evidence="3" id="KW-1185">Reference proteome</keyword>
<evidence type="ECO:0000313" key="2">
    <source>
        <dbReference type="EMBL" id="SIT91302.1"/>
    </source>
</evidence>
<evidence type="ECO:0000256" key="1">
    <source>
        <dbReference type="SAM" id="SignalP"/>
    </source>
</evidence>